<feature type="transmembrane region" description="Helical" evidence="1">
    <location>
        <begin position="447"/>
        <end position="469"/>
    </location>
</feature>
<gene>
    <name evidence="2" type="ORF">E3T51_14255</name>
</gene>
<feature type="transmembrane region" description="Helical" evidence="1">
    <location>
        <begin position="66"/>
        <end position="90"/>
    </location>
</feature>
<feature type="transmembrane region" description="Helical" evidence="1">
    <location>
        <begin position="251"/>
        <end position="269"/>
    </location>
</feature>
<feature type="transmembrane region" description="Helical" evidence="1">
    <location>
        <begin position="302"/>
        <end position="335"/>
    </location>
</feature>
<feature type="transmembrane region" description="Helical" evidence="1">
    <location>
        <begin position="475"/>
        <end position="494"/>
    </location>
</feature>
<feature type="transmembrane region" description="Helical" evidence="1">
    <location>
        <begin position="224"/>
        <end position="244"/>
    </location>
</feature>
<protein>
    <submittedName>
        <fullName evidence="2">Uncharacterized protein</fullName>
    </submittedName>
</protein>
<accession>A0A4R9BKF9</accession>
<feature type="transmembrane region" description="Helical" evidence="1">
    <location>
        <begin position="347"/>
        <end position="372"/>
    </location>
</feature>
<keyword evidence="1" id="KW-1133">Transmembrane helix</keyword>
<evidence type="ECO:0000256" key="1">
    <source>
        <dbReference type="SAM" id="Phobius"/>
    </source>
</evidence>
<keyword evidence="1" id="KW-0812">Transmembrane</keyword>
<organism evidence="2 3">
    <name type="scientific">Cryobacterium serini</name>
    <dbReference type="NCBI Taxonomy" id="1259201"/>
    <lineage>
        <taxon>Bacteria</taxon>
        <taxon>Bacillati</taxon>
        <taxon>Actinomycetota</taxon>
        <taxon>Actinomycetes</taxon>
        <taxon>Micrococcales</taxon>
        <taxon>Microbacteriaceae</taxon>
        <taxon>Cryobacterium</taxon>
    </lineage>
</organism>
<dbReference type="Proteomes" id="UP000297626">
    <property type="component" value="Unassembled WGS sequence"/>
</dbReference>
<evidence type="ECO:0000313" key="2">
    <source>
        <dbReference type="EMBL" id="TFD86275.1"/>
    </source>
</evidence>
<comment type="caution">
    <text evidence="2">The sequence shown here is derived from an EMBL/GenBank/DDBJ whole genome shotgun (WGS) entry which is preliminary data.</text>
</comment>
<dbReference type="AlphaFoldDB" id="A0A4R9BKF9"/>
<feature type="transmembrane region" description="Helical" evidence="1">
    <location>
        <begin position="96"/>
        <end position="116"/>
    </location>
</feature>
<evidence type="ECO:0000313" key="3">
    <source>
        <dbReference type="Proteomes" id="UP000297626"/>
    </source>
</evidence>
<reference evidence="2 3" key="1">
    <citation type="submission" date="2019-03" db="EMBL/GenBank/DDBJ databases">
        <title>Genomics of glacier-inhabiting Cryobacterium strains.</title>
        <authorList>
            <person name="Liu Q."/>
            <person name="Xin Y.-H."/>
        </authorList>
    </citation>
    <scope>NUCLEOTIDE SEQUENCE [LARGE SCALE GENOMIC DNA]</scope>
    <source>
        <strain evidence="2 3">Sr54</strain>
    </source>
</reference>
<keyword evidence="1" id="KW-0472">Membrane</keyword>
<feature type="transmembrane region" description="Helical" evidence="1">
    <location>
        <begin position="128"/>
        <end position="147"/>
    </location>
</feature>
<proteinExistence type="predicted"/>
<sequence>MNIQEQTPGPVRRDARRRALVLPTLVLACLLVATTFSSVLGLPIWIHAAVALLPSAIYLRPRVGGALTIVSLVLVSLLAALFELMAARILALPIDVGLTALFTISGLASVLLMLRAGDEFHVPRFATLLRWAAPCLGATVWFVALLWSNVAPNASPLAWITRGDSANNLLFARLIIENQGITTGAAENPVPLPAGLLALVMASNRHSVSAADVVRSDVDSFAQVWLLLIGLSCVLAGLAAISLVKGDRSGLTLAVGAAASLVPLSWFISGLAVEYGFFNTHVLLPVVVASWVAYLQARDRPAVAFSLLCVAGTVLLAVWGPLVVLPGALAVAIVVRQWRDLLAARGITLAVIVLSLGQLLWYGVVVTLPTLVGAGGSLAAVGAVYPFPVMLLVLLIAGVVCLAALLRNSHLLWGSLALITGMCSGMGILLLSNRHEATIWGYYPMKFLWLSAVILFILAVGFAGTLVARATRRGLLRWIAFAALAATFAAFLNLTSVVPGYDAKNVIARIFAGDSFGKGDAAIKRVTKLAGSSSPTLLWHSGDVDEGAINFWLLQIMSEKESDGFDLRYLAYTADSTKIESLCSILRITGAETVIVSADETLAQELLSACSDVGGVIQPIS</sequence>
<keyword evidence="3" id="KW-1185">Reference proteome</keyword>
<feature type="transmembrane region" description="Helical" evidence="1">
    <location>
        <begin position="20"/>
        <end position="36"/>
    </location>
</feature>
<feature type="transmembrane region" description="Helical" evidence="1">
    <location>
        <begin position="275"/>
        <end position="295"/>
    </location>
</feature>
<name>A0A4R9BKF9_9MICO</name>
<dbReference type="EMBL" id="SOHN01000016">
    <property type="protein sequence ID" value="TFD86275.1"/>
    <property type="molecule type" value="Genomic_DNA"/>
</dbReference>
<dbReference type="RefSeq" id="WP_134530387.1">
    <property type="nucleotide sequence ID" value="NZ_SOHN01000016.1"/>
</dbReference>
<feature type="transmembrane region" description="Helical" evidence="1">
    <location>
        <begin position="411"/>
        <end position="431"/>
    </location>
</feature>
<feature type="transmembrane region" description="Helical" evidence="1">
    <location>
        <begin position="384"/>
        <end position="405"/>
    </location>
</feature>